<accession>A0ABS5E368</accession>
<dbReference type="Pfam" id="PF05257">
    <property type="entry name" value="CHAP"/>
    <property type="match status" value="1"/>
</dbReference>
<comment type="caution">
    <text evidence="2">The sequence shown here is derived from an EMBL/GenBank/DDBJ whole genome shotgun (WGS) entry which is preliminary data.</text>
</comment>
<proteinExistence type="predicted"/>
<protein>
    <submittedName>
        <fullName evidence="2">CHAP domain-containing protein</fullName>
    </submittedName>
</protein>
<evidence type="ECO:0000259" key="1">
    <source>
        <dbReference type="Pfam" id="PF05257"/>
    </source>
</evidence>
<dbReference type="Gene3D" id="3.90.1720.10">
    <property type="entry name" value="endopeptidase domain like (from Nostoc punctiforme)"/>
    <property type="match status" value="1"/>
</dbReference>
<dbReference type="SUPFAM" id="SSF54001">
    <property type="entry name" value="Cysteine proteinases"/>
    <property type="match status" value="1"/>
</dbReference>
<evidence type="ECO:0000313" key="3">
    <source>
        <dbReference type="Proteomes" id="UP000672097"/>
    </source>
</evidence>
<dbReference type="InterPro" id="IPR007921">
    <property type="entry name" value="CHAP_dom"/>
</dbReference>
<keyword evidence="3" id="KW-1185">Reference proteome</keyword>
<sequence length="209" mass="23268">MSSAESLILRARSALDLPTLYMLGKGGKRPERPYPHGKDYVDLAENTSDPTIKVYREKAQARGYNPDKLGPLPVCDCSGFIWWVLGEARNERNTDWIHQDARNADIRFRVVSTSPDFPGRPGDLLVYAHHGKTSYGHVGLITEVQGGTAEGPASQVIHCSSGNMELPPRDGQIYPSGIAETGVEVFKVHHNPQHPEWSTLVCRPWLLWD</sequence>
<dbReference type="InterPro" id="IPR038765">
    <property type="entry name" value="Papain-like_cys_pep_sf"/>
</dbReference>
<dbReference type="RefSeq" id="WP_210811585.1">
    <property type="nucleotide sequence ID" value="NZ_JAGQDG010000011.1"/>
</dbReference>
<gene>
    <name evidence="2" type="ORF">KAK11_21220</name>
</gene>
<feature type="domain" description="Peptidase C51" evidence="1">
    <location>
        <begin position="76"/>
        <end position="148"/>
    </location>
</feature>
<name>A0ABS5E368_9BURK</name>
<evidence type="ECO:0000313" key="2">
    <source>
        <dbReference type="EMBL" id="MBQ0937857.1"/>
    </source>
</evidence>
<dbReference type="EMBL" id="JAGQDG010000011">
    <property type="protein sequence ID" value="MBQ0937857.1"/>
    <property type="molecule type" value="Genomic_DNA"/>
</dbReference>
<organism evidence="2 3">
    <name type="scientific">Ideonella paludis</name>
    <dbReference type="NCBI Taxonomy" id="1233411"/>
    <lineage>
        <taxon>Bacteria</taxon>
        <taxon>Pseudomonadati</taxon>
        <taxon>Pseudomonadota</taxon>
        <taxon>Betaproteobacteria</taxon>
        <taxon>Burkholderiales</taxon>
        <taxon>Sphaerotilaceae</taxon>
        <taxon>Ideonella</taxon>
    </lineage>
</organism>
<reference evidence="2 3" key="1">
    <citation type="submission" date="2021-04" db="EMBL/GenBank/DDBJ databases">
        <title>The genome sequence of type strain Ideonella paludis KCTC 32238.</title>
        <authorList>
            <person name="Liu Y."/>
        </authorList>
    </citation>
    <scope>NUCLEOTIDE SEQUENCE [LARGE SCALE GENOMIC DNA]</scope>
    <source>
        <strain evidence="2 3">KCTC 32238</strain>
    </source>
</reference>
<dbReference type="Proteomes" id="UP000672097">
    <property type="component" value="Unassembled WGS sequence"/>
</dbReference>